<evidence type="ECO:0000256" key="4">
    <source>
        <dbReference type="ARBA" id="ARBA00023277"/>
    </source>
</evidence>
<dbReference type="InterPro" id="IPR036237">
    <property type="entry name" value="Xyl_isomerase-like_sf"/>
</dbReference>
<keyword evidence="4 5" id="KW-0119">Carbohydrate metabolism</keyword>
<protein>
    <recommendedName>
        <fullName evidence="1 5">Xylose isomerase</fullName>
        <ecNumber evidence="5">5.3.1.5</ecNumber>
    </recommendedName>
</protein>
<dbReference type="SUPFAM" id="SSF51658">
    <property type="entry name" value="Xylose isomerase-like"/>
    <property type="match status" value="1"/>
</dbReference>
<keyword evidence="7" id="KW-0812">Transmembrane</keyword>
<reference evidence="9" key="1">
    <citation type="journal article" date="2019" name="Int. J. Syst. Evol. Microbiol.">
        <title>The Global Catalogue of Microorganisms (GCM) 10K type strain sequencing project: providing services to taxonomists for standard genome sequencing and annotation.</title>
        <authorList>
            <consortium name="The Broad Institute Genomics Platform"/>
            <consortium name="The Broad Institute Genome Sequencing Center for Infectious Disease"/>
            <person name="Wu L."/>
            <person name="Ma J."/>
        </authorList>
    </citation>
    <scope>NUCLEOTIDE SEQUENCE [LARGE SCALE GENOMIC DNA]</scope>
    <source>
        <strain evidence="9">JCM 31486</strain>
    </source>
</reference>
<keyword evidence="2 5" id="KW-0479">Metal-binding</keyword>
<comment type="subunit">
    <text evidence="6">Homotetramer.</text>
</comment>
<evidence type="ECO:0000256" key="2">
    <source>
        <dbReference type="ARBA" id="ARBA00022723"/>
    </source>
</evidence>
<evidence type="ECO:0000256" key="3">
    <source>
        <dbReference type="ARBA" id="ARBA00023235"/>
    </source>
</evidence>
<feature type="transmembrane region" description="Helical" evidence="7">
    <location>
        <begin position="77"/>
        <end position="94"/>
    </location>
</feature>
<comment type="caution">
    <text evidence="8">The sequence shown here is derived from an EMBL/GenBank/DDBJ whole genome shotgun (WGS) entry which is preliminary data.</text>
</comment>
<comment type="similarity">
    <text evidence="5">Belongs to the xylose isomerase family.</text>
</comment>
<comment type="catalytic activity">
    <reaction evidence="5">
        <text>alpha-D-xylose = alpha-D-xylulofuranose</text>
        <dbReference type="Rhea" id="RHEA:22816"/>
        <dbReference type="ChEBI" id="CHEBI:28518"/>
        <dbReference type="ChEBI" id="CHEBI:188998"/>
        <dbReference type="EC" id="5.3.1.5"/>
    </reaction>
</comment>
<keyword evidence="7" id="KW-1133">Transmembrane helix</keyword>
<dbReference type="Gene3D" id="3.20.20.150">
    <property type="entry name" value="Divalent-metal-dependent TIM barrel enzymes"/>
    <property type="match status" value="1"/>
</dbReference>
<evidence type="ECO:0000256" key="6">
    <source>
        <dbReference type="RuleBase" id="RU000610"/>
    </source>
</evidence>
<accession>A0ABW3MI81</accession>
<organism evidence="8 9">
    <name type="scientific">Kibdelosporangium lantanae</name>
    <dbReference type="NCBI Taxonomy" id="1497396"/>
    <lineage>
        <taxon>Bacteria</taxon>
        <taxon>Bacillati</taxon>
        <taxon>Actinomycetota</taxon>
        <taxon>Actinomycetes</taxon>
        <taxon>Pseudonocardiales</taxon>
        <taxon>Pseudonocardiaceae</taxon>
        <taxon>Kibdelosporangium</taxon>
    </lineage>
</organism>
<dbReference type="PROSITE" id="PS51415">
    <property type="entry name" value="XYLOSE_ISOMERASE"/>
    <property type="match status" value="1"/>
</dbReference>
<feature type="transmembrane region" description="Helical" evidence="7">
    <location>
        <begin position="128"/>
        <end position="147"/>
    </location>
</feature>
<evidence type="ECO:0000313" key="9">
    <source>
        <dbReference type="Proteomes" id="UP001597045"/>
    </source>
</evidence>
<dbReference type="EC" id="5.3.1.5" evidence="5"/>
<name>A0ABW3MI81_9PSEU</name>
<dbReference type="InterPro" id="IPR001998">
    <property type="entry name" value="Xylose_isomerase"/>
</dbReference>
<dbReference type="EMBL" id="JBHTIS010002759">
    <property type="protein sequence ID" value="MFD1050328.1"/>
    <property type="molecule type" value="Genomic_DNA"/>
</dbReference>
<gene>
    <name evidence="8" type="ORF">ACFQ1S_34785</name>
</gene>
<feature type="transmembrane region" description="Helical" evidence="7">
    <location>
        <begin position="167"/>
        <end position="184"/>
    </location>
</feature>
<dbReference type="PRINTS" id="PR00688">
    <property type="entry name" value="XYLOSISMRASE"/>
</dbReference>
<keyword evidence="7" id="KW-0472">Membrane</keyword>
<feature type="non-terminal residue" evidence="8">
    <location>
        <position position="243"/>
    </location>
</feature>
<keyword evidence="3 5" id="KW-0413">Isomerase</keyword>
<feature type="transmembrane region" description="Helical" evidence="7">
    <location>
        <begin position="52"/>
        <end position="72"/>
    </location>
</feature>
<comment type="subcellular location">
    <subcellularLocation>
        <location evidence="6">Cytoplasm</location>
    </subcellularLocation>
</comment>
<keyword evidence="5" id="KW-0859">Xylose metabolism</keyword>
<evidence type="ECO:0000313" key="8">
    <source>
        <dbReference type="EMBL" id="MFD1050328.1"/>
    </source>
</evidence>
<evidence type="ECO:0000256" key="7">
    <source>
        <dbReference type="SAM" id="Phobius"/>
    </source>
</evidence>
<dbReference type="Proteomes" id="UP001597045">
    <property type="component" value="Unassembled WGS sequence"/>
</dbReference>
<keyword evidence="9" id="KW-1185">Reference proteome</keyword>
<evidence type="ECO:0000256" key="1">
    <source>
        <dbReference type="ARBA" id="ARBA00018232"/>
    </source>
</evidence>
<sequence>MFVISAKDAWHFWTITVVGDPMRIGPVFWDGNQSLTGLVSRLTDNDPSSSKIAILIGAVIAVPAVLLVHRFYRHGKAVAALMVTAFFGLLFSPISWTHHYVWVVPLLVMLIARMPDPLPEGFWRITRTAITPIIVFVVFASCVLLWTRNGWNKELSWHWWEFIPGDAYMIVPVGAGIAIMVRVLRRRLRALAETGLVVPMATTNLFNHPVFRDGALTSNDRAVRRYALRKVMRNMDLAAELGA</sequence>
<proteinExistence type="inferred from homology"/>
<evidence type="ECO:0000256" key="5">
    <source>
        <dbReference type="RuleBase" id="RU000609"/>
    </source>
</evidence>